<sequence length="1450" mass="157698">MTPVRMLALIAAPLVMKRADHDLVPIDLLPAQEELETLAETCGALGAALEIQAEIATADRIGHVFATAPLPFDLLHFVGHGSLQLDGSSVLALEDEVGALRPMSADELRRVFGGRTPCRLAFLSACHSAGLADALIDAGVPHVVVINAADAVLDLAARAFAKRFYAALLAGRAVAEAFEAGRTAVALHDELRIRRDPQTLQPYNVREELKFRLLPEDDPVHRQSLFPAPPRGDVTFHRALWERTNLSPASADPFVGRARELHTIAVRLRDHRCVAIHGMGGMGKTALALAAARWQHERTRWSDGVWLVQLRNIADAREARNRIALALNLDPKAAESDTTLAAALRDRHSLIVLDDLDALLTHDRSGAAALLTALLETRRLKLITTARRDLPGSVHHQLVELARLDPRDAQIAFTIYAPPIEEWGAWTQDDWLDLHRFLDGYPFPIRLTATAMRQARLQLRELLRRLRENPQGTVRYPGDEEDRETSLAATLDLSYHLLPDDAQRVCTLLALFPAGLTRDAARAILGAASDAALETLVQHSMAELRDENGYRQVALPEPARRYAEARLPANALATYAPKALVFFADLIDNVQEAMNRNQEVAGRRMLTLEWPNIEQVLAWGYDHEACRDGVSRAARATAQLRFYWFLSGELGRPETLDRLQRALAAAQRAGDRLGEAHVLTAMGVVQQFRKEVEAALARYGQALALYRAIGAKLGEAHVLTAMGDVQQFRKEVEAALASYGQALALYRAIGDRLGEANVLKAMGDVQQFRKEVEAALASYGQALALYRAIGDRLGEANVLRAMGDVQQFQDEREAALASYGQALALYRAIGAKQGEANVLKAMGDVQQFRKEVEAALASYGQALALYRAIGAKQGEANVLKAMGDVQQFRKEVEAALASYGQALALYRAIGDRLGEANVLRAMGDVQQFRKEVEAALARYGQALALYRAIGDRLGEANVLTAMGDVQQFRKEVEAALASYGQALALYRAIGAKLGEANVLTAMGDVQQFRNEVEAALASYGQALALYRAIGDRLGEANVLRAMGDVQQFRNEVEAALASYGQALALYRAIGAKQGEANVLTAMGDVQQFRKEVEAALASYGQALALYRAIGDRLGEANVLRAMGDVQQFRNEVEAALASYGQALALYRAIGDRLGEANVLRAMGDVQQFRNEVEAALASYGQALALYRAIGDRLGEANVLRAMGDVQQFRKEVEAALASYGQALALYRAIGDRLGEANVLTAMGDVQQFRNEVEAALASYGQALALYRAIGAKLGEANVLTAMGDVQQFRNEVEAALASYGQALALYRAIGAKLGEANVLRAMGDVQQFRKEVEAALASYGQALALYRAIGAKLGEANVLAALSCLRIDDDPPESRRLLEQALALRRAINDRYGEGADLGNYGIALMQRGRGAEALPFLERARNLFASLGLTHLVEDVEQRIAAAKGGFQG</sequence>
<evidence type="ECO:0000313" key="2">
    <source>
        <dbReference type="EMBL" id="ABU59745.1"/>
    </source>
</evidence>
<evidence type="ECO:0000313" key="3">
    <source>
        <dbReference type="Proteomes" id="UP000000263"/>
    </source>
</evidence>
<proteinExistence type="predicted"/>
<dbReference type="eggNOG" id="COG3903">
    <property type="taxonomic scope" value="Bacteria"/>
</dbReference>
<dbReference type="EMBL" id="CP000804">
    <property type="protein sequence ID" value="ABU59745.1"/>
    <property type="molecule type" value="Genomic_DNA"/>
</dbReference>
<gene>
    <name evidence="2" type="ordered locus">Rcas_3705</name>
</gene>
<dbReference type="Proteomes" id="UP000000263">
    <property type="component" value="Chromosome"/>
</dbReference>
<dbReference type="HOGENOM" id="CLU_251336_0_0_0"/>
<feature type="domain" description="Novel STAND NTPase 1" evidence="1">
    <location>
        <begin position="248"/>
        <end position="401"/>
    </location>
</feature>
<keyword evidence="3" id="KW-1185">Reference proteome</keyword>
<dbReference type="SMART" id="SM00028">
    <property type="entry name" value="TPR"/>
    <property type="match status" value="18"/>
</dbReference>
<dbReference type="eggNOG" id="COG0457">
    <property type="taxonomic scope" value="Bacteria"/>
</dbReference>
<name>A7NQ99_ROSCS</name>
<dbReference type="InterPro" id="IPR019734">
    <property type="entry name" value="TPR_rpt"/>
</dbReference>
<dbReference type="InterPro" id="IPR049052">
    <property type="entry name" value="nSTAND1"/>
</dbReference>
<accession>A7NQ99</accession>
<dbReference type="eggNOG" id="COG4995">
    <property type="taxonomic scope" value="Bacteria"/>
</dbReference>
<dbReference type="Gene3D" id="1.25.40.10">
    <property type="entry name" value="Tetratricopeptide repeat domain"/>
    <property type="match status" value="4"/>
</dbReference>
<evidence type="ECO:0000259" key="1">
    <source>
        <dbReference type="Pfam" id="PF20703"/>
    </source>
</evidence>
<dbReference type="InterPro" id="IPR011990">
    <property type="entry name" value="TPR-like_helical_dom_sf"/>
</dbReference>
<dbReference type="PRINTS" id="PR00364">
    <property type="entry name" value="DISEASERSIST"/>
</dbReference>
<dbReference type="InterPro" id="IPR027417">
    <property type="entry name" value="P-loop_NTPase"/>
</dbReference>
<dbReference type="PANTHER" id="PTHR10098:SF106">
    <property type="entry name" value="TETRATRICOPEPTIDE REPEAT PROTEIN 28-LIKE PROTEIN"/>
    <property type="match status" value="1"/>
</dbReference>
<dbReference type="KEGG" id="rca:Rcas_3705"/>
<dbReference type="Pfam" id="PF13424">
    <property type="entry name" value="TPR_12"/>
    <property type="match status" value="5"/>
</dbReference>
<reference evidence="2 3" key="1">
    <citation type="submission" date="2007-08" db="EMBL/GenBank/DDBJ databases">
        <title>Complete sequence of Roseiflexus castenholzii DSM 13941.</title>
        <authorList>
            <consortium name="US DOE Joint Genome Institute"/>
            <person name="Copeland A."/>
            <person name="Lucas S."/>
            <person name="Lapidus A."/>
            <person name="Barry K."/>
            <person name="Glavina del Rio T."/>
            <person name="Dalin E."/>
            <person name="Tice H."/>
            <person name="Pitluck S."/>
            <person name="Thompson L.S."/>
            <person name="Brettin T."/>
            <person name="Bruce D."/>
            <person name="Detter J.C."/>
            <person name="Han C."/>
            <person name="Tapia R."/>
            <person name="Schmutz J."/>
            <person name="Larimer F."/>
            <person name="Land M."/>
            <person name="Hauser L."/>
            <person name="Kyrpides N."/>
            <person name="Mikhailova N."/>
            <person name="Bryant D.A."/>
            <person name="Hanada S."/>
            <person name="Tsukatani Y."/>
            <person name="Richardson P."/>
        </authorList>
    </citation>
    <scope>NUCLEOTIDE SEQUENCE [LARGE SCALE GENOMIC DNA]</scope>
    <source>
        <strain evidence="3">DSM 13941 / HLO8</strain>
    </source>
</reference>
<organism evidence="2 3">
    <name type="scientific">Roseiflexus castenholzii (strain DSM 13941 / HLO8)</name>
    <dbReference type="NCBI Taxonomy" id="383372"/>
    <lineage>
        <taxon>Bacteria</taxon>
        <taxon>Bacillati</taxon>
        <taxon>Chloroflexota</taxon>
        <taxon>Chloroflexia</taxon>
        <taxon>Chloroflexales</taxon>
        <taxon>Roseiflexineae</taxon>
        <taxon>Roseiflexaceae</taxon>
        <taxon>Roseiflexus</taxon>
    </lineage>
</organism>
<dbReference type="Pfam" id="PF20703">
    <property type="entry name" value="nSTAND1"/>
    <property type="match status" value="1"/>
</dbReference>
<dbReference type="SUPFAM" id="SSF48452">
    <property type="entry name" value="TPR-like"/>
    <property type="match status" value="4"/>
</dbReference>
<dbReference type="PANTHER" id="PTHR10098">
    <property type="entry name" value="RAPSYN-RELATED"/>
    <property type="match status" value="1"/>
</dbReference>
<protein>
    <submittedName>
        <fullName evidence="2">TPR repeat-containing protein</fullName>
    </submittedName>
</protein>
<dbReference type="Gene3D" id="3.40.50.300">
    <property type="entry name" value="P-loop containing nucleotide triphosphate hydrolases"/>
    <property type="match status" value="1"/>
</dbReference>
<dbReference type="STRING" id="383372.Rcas_3705"/>
<dbReference type="SUPFAM" id="SSF52540">
    <property type="entry name" value="P-loop containing nucleoside triphosphate hydrolases"/>
    <property type="match status" value="1"/>
</dbReference>